<dbReference type="KEGG" id="fpu:FPSE_09734"/>
<name>K3V9H4_FUSPC</name>
<proteinExistence type="predicted"/>
<comment type="caution">
    <text evidence="1">The sequence shown here is derived from an EMBL/GenBank/DDBJ whole genome shotgun (WGS) entry which is preliminary data.</text>
</comment>
<dbReference type="EMBL" id="AFNW01000314">
    <property type="protein sequence ID" value="EKJ70074.1"/>
    <property type="molecule type" value="Genomic_DNA"/>
</dbReference>
<dbReference type="HOGENOM" id="CLU_3351197_0_0_1"/>
<keyword evidence="2" id="KW-1185">Reference proteome</keyword>
<organism evidence="1 2">
    <name type="scientific">Fusarium pseudograminearum (strain CS3096)</name>
    <name type="common">Wheat and barley crown-rot fungus</name>
    <dbReference type="NCBI Taxonomy" id="1028729"/>
    <lineage>
        <taxon>Eukaryota</taxon>
        <taxon>Fungi</taxon>
        <taxon>Dikarya</taxon>
        <taxon>Ascomycota</taxon>
        <taxon>Pezizomycotina</taxon>
        <taxon>Sordariomycetes</taxon>
        <taxon>Hypocreomycetidae</taxon>
        <taxon>Hypocreales</taxon>
        <taxon>Nectriaceae</taxon>
        <taxon>Fusarium</taxon>
    </lineage>
</organism>
<dbReference type="Proteomes" id="UP000007978">
    <property type="component" value="Chromosome 1"/>
</dbReference>
<dbReference type="RefSeq" id="XP_009261126.1">
    <property type="nucleotide sequence ID" value="XM_009262851.1"/>
</dbReference>
<reference evidence="1 2" key="1">
    <citation type="journal article" date="2012" name="PLoS Pathog.">
        <title>Comparative pathogenomics reveals horizontally acquired novel virulence genes in fungi infecting cereal hosts.</title>
        <authorList>
            <person name="Gardiner D.M."/>
            <person name="McDonald M.C."/>
            <person name="Covarelli L."/>
            <person name="Solomon P.S."/>
            <person name="Rusu A.G."/>
            <person name="Marshall M."/>
            <person name="Kazan K."/>
            <person name="Chakraborty S."/>
            <person name="McDonald B.A."/>
            <person name="Manners J.M."/>
        </authorList>
    </citation>
    <scope>NUCLEOTIDE SEQUENCE [LARGE SCALE GENOMIC DNA]</scope>
    <source>
        <strain evidence="1 2">CS3096</strain>
    </source>
</reference>
<gene>
    <name evidence="1" type="ORF">FPSE_09734</name>
</gene>
<protein>
    <submittedName>
        <fullName evidence="1">Uncharacterized protein</fullName>
    </submittedName>
</protein>
<accession>K3V9H4</accession>
<dbReference type="AlphaFoldDB" id="K3V9H4"/>
<evidence type="ECO:0000313" key="2">
    <source>
        <dbReference type="Proteomes" id="UP000007978"/>
    </source>
</evidence>
<evidence type="ECO:0000313" key="1">
    <source>
        <dbReference type="EMBL" id="EKJ70074.1"/>
    </source>
</evidence>
<dbReference type="GeneID" id="20368351"/>
<sequence length="37" mass="4613">MRCTIEAYITYTKEKELKFILYYTYFLNPIFKNLINL</sequence>